<dbReference type="Proteomes" id="UP000472267">
    <property type="component" value="Chromosome 16"/>
</dbReference>
<keyword evidence="10" id="KW-0007">Acetylation</keyword>
<evidence type="ECO:0000313" key="20">
    <source>
        <dbReference type="Proteomes" id="UP000472267"/>
    </source>
</evidence>
<dbReference type="GO" id="GO:0043490">
    <property type="term" value="P:malate-aspartate shuttle"/>
    <property type="evidence" value="ECO:0007669"/>
    <property type="project" value="TreeGrafter"/>
</dbReference>
<evidence type="ECO:0000256" key="16">
    <source>
        <dbReference type="ARBA" id="ARBA00048652"/>
    </source>
</evidence>
<dbReference type="FunFam" id="1.50.40.10:FF:000004">
    <property type="entry name" value="Calcium-binding mitochondrial carrier protein Aralar1"/>
    <property type="match status" value="1"/>
</dbReference>
<dbReference type="GO" id="GO:0005743">
    <property type="term" value="C:mitochondrial inner membrane"/>
    <property type="evidence" value="ECO:0007669"/>
    <property type="project" value="UniProtKB-SubCell"/>
</dbReference>
<evidence type="ECO:0000256" key="1">
    <source>
        <dbReference type="ARBA" id="ARBA00004448"/>
    </source>
</evidence>
<dbReference type="GO" id="GO:0005509">
    <property type="term" value="F:calcium ion binding"/>
    <property type="evidence" value="ECO:0007669"/>
    <property type="project" value="InterPro"/>
</dbReference>
<dbReference type="InterPro" id="IPR002048">
    <property type="entry name" value="EF_hand_dom"/>
</dbReference>
<dbReference type="FunFam" id="1.10.238.10:FF:000064">
    <property type="entry name" value="calcium-binding mitochondrial carrier protein Aralar1 isoform X1"/>
    <property type="match status" value="1"/>
</dbReference>
<feature type="repeat" description="Solcar" evidence="17">
    <location>
        <begin position="365"/>
        <end position="449"/>
    </location>
</feature>
<keyword evidence="4 17" id="KW-0812">Transmembrane</keyword>
<evidence type="ECO:0000256" key="11">
    <source>
        <dbReference type="ARBA" id="ARBA00023128"/>
    </source>
</evidence>
<evidence type="ECO:0000256" key="17">
    <source>
        <dbReference type="PROSITE-ProRule" id="PRU00282"/>
    </source>
</evidence>
<dbReference type="InterPro" id="IPR011992">
    <property type="entry name" value="EF-hand-dom_pair"/>
</dbReference>
<keyword evidence="11" id="KW-0496">Mitochondrion</keyword>
<organism evidence="19 20">
    <name type="scientific">Salarias fasciatus</name>
    <name type="common">Jewelled blenny</name>
    <name type="synonym">Blennius fasciatus</name>
    <dbReference type="NCBI Taxonomy" id="181472"/>
    <lineage>
        <taxon>Eukaryota</taxon>
        <taxon>Metazoa</taxon>
        <taxon>Chordata</taxon>
        <taxon>Craniata</taxon>
        <taxon>Vertebrata</taxon>
        <taxon>Euteleostomi</taxon>
        <taxon>Actinopterygii</taxon>
        <taxon>Neopterygii</taxon>
        <taxon>Teleostei</taxon>
        <taxon>Neoteleostei</taxon>
        <taxon>Acanthomorphata</taxon>
        <taxon>Ovalentaria</taxon>
        <taxon>Blenniimorphae</taxon>
        <taxon>Blenniiformes</taxon>
        <taxon>Blennioidei</taxon>
        <taxon>Blenniidae</taxon>
        <taxon>Salariinae</taxon>
        <taxon>Salarias</taxon>
    </lineage>
</organism>
<evidence type="ECO:0000256" key="9">
    <source>
        <dbReference type="ARBA" id="ARBA00022989"/>
    </source>
</evidence>
<dbReference type="PROSITE" id="PS50920">
    <property type="entry name" value="SOLCAR"/>
    <property type="match status" value="3"/>
</dbReference>
<dbReference type="Gene3D" id="1.10.238.10">
    <property type="entry name" value="EF-hand"/>
    <property type="match status" value="2"/>
</dbReference>
<keyword evidence="3" id="KW-0813">Transport</keyword>
<dbReference type="GO" id="GO:0015183">
    <property type="term" value="F:L-aspartate transmembrane transporter activity"/>
    <property type="evidence" value="ECO:0007669"/>
    <property type="project" value="TreeGrafter"/>
</dbReference>
<evidence type="ECO:0000256" key="8">
    <source>
        <dbReference type="ARBA" id="ARBA00022837"/>
    </source>
</evidence>
<keyword evidence="12 17" id="KW-0472">Membrane</keyword>
<feature type="domain" description="EF-hand" evidence="18">
    <location>
        <begin position="67"/>
        <end position="102"/>
    </location>
</feature>
<dbReference type="PANTHER" id="PTHR45678:SF7">
    <property type="entry name" value="ELECTROGENIC ASPARTATE_GLUTAMATE ANTIPORTER SLC25A12, MITOCHONDRIAL"/>
    <property type="match status" value="1"/>
</dbReference>
<dbReference type="GO" id="GO:0005313">
    <property type="term" value="F:L-glutamate transmembrane transporter activity"/>
    <property type="evidence" value="ECO:0007669"/>
    <property type="project" value="TreeGrafter"/>
</dbReference>
<reference evidence="19" key="1">
    <citation type="submission" date="2019-06" db="EMBL/GenBank/DDBJ databases">
        <authorList>
            <consortium name="Wellcome Sanger Institute Data Sharing"/>
        </authorList>
    </citation>
    <scope>NUCLEOTIDE SEQUENCE [LARGE SCALE GENOMIC DNA]</scope>
</reference>
<dbReference type="PRINTS" id="PR00926">
    <property type="entry name" value="MITOCARRIER"/>
</dbReference>
<evidence type="ECO:0000256" key="3">
    <source>
        <dbReference type="ARBA" id="ARBA00022448"/>
    </source>
</evidence>
<reference evidence="19" key="3">
    <citation type="submission" date="2025-09" db="UniProtKB">
        <authorList>
            <consortium name="Ensembl"/>
        </authorList>
    </citation>
    <scope>IDENTIFICATION</scope>
</reference>
<dbReference type="AlphaFoldDB" id="A0A672JKV2"/>
<evidence type="ECO:0000259" key="18">
    <source>
        <dbReference type="PROSITE" id="PS50222"/>
    </source>
</evidence>
<comment type="subunit">
    <text evidence="14">Homodimer (via N-terminus).</text>
</comment>
<feature type="repeat" description="Solcar" evidence="17">
    <location>
        <begin position="265"/>
        <end position="357"/>
    </location>
</feature>
<dbReference type="Gene3D" id="1.50.40.10">
    <property type="entry name" value="Mitochondrial carrier domain"/>
    <property type="match status" value="1"/>
</dbReference>
<dbReference type="InterPro" id="IPR023395">
    <property type="entry name" value="MCP_dom_sf"/>
</dbReference>
<accession>A0A672JKV2</accession>
<comment type="catalytic activity">
    <reaction evidence="13">
        <text>3-sulfino-L-alanine(out) + L-aspartate(in) = 3-sulfino-L-alanine(in) + L-aspartate(out)</text>
        <dbReference type="Rhea" id="RHEA:70975"/>
        <dbReference type="ChEBI" id="CHEBI:29991"/>
        <dbReference type="ChEBI" id="CHEBI:61085"/>
    </reaction>
</comment>
<proteinExistence type="inferred from homology"/>
<keyword evidence="5" id="KW-0479">Metal-binding</keyword>
<dbReference type="Pfam" id="PF00153">
    <property type="entry name" value="Mito_carr"/>
    <property type="match status" value="3"/>
</dbReference>
<dbReference type="PANTHER" id="PTHR45678">
    <property type="entry name" value="MITOCHONDRIAL 2-OXODICARBOXYLATE CARRIER 1-RELATED"/>
    <property type="match status" value="1"/>
</dbReference>
<dbReference type="InterPro" id="IPR018108">
    <property type="entry name" value="MCP_transmembrane"/>
</dbReference>
<evidence type="ECO:0000256" key="5">
    <source>
        <dbReference type="ARBA" id="ARBA00022723"/>
    </source>
</evidence>
<dbReference type="Ensembl" id="ENSSFAT00005055297.1">
    <property type="protein sequence ID" value="ENSSFAP00005053620.1"/>
    <property type="gene ID" value="ENSSFAG00005024978.1"/>
</dbReference>
<keyword evidence="20" id="KW-1185">Reference proteome</keyword>
<keyword evidence="7" id="KW-0999">Mitochondrion inner membrane</keyword>
<feature type="repeat" description="Solcar" evidence="17">
    <location>
        <begin position="457"/>
        <end position="534"/>
    </location>
</feature>
<keyword evidence="8" id="KW-0106">Calcium</keyword>
<name>A0A672JKV2_SALFA</name>
<dbReference type="SUPFAM" id="SSF47473">
    <property type="entry name" value="EF-hand"/>
    <property type="match status" value="1"/>
</dbReference>
<evidence type="ECO:0000256" key="7">
    <source>
        <dbReference type="ARBA" id="ARBA00022792"/>
    </source>
</evidence>
<dbReference type="InterPro" id="IPR002067">
    <property type="entry name" value="MCP"/>
</dbReference>
<dbReference type="PROSITE" id="PS50222">
    <property type="entry name" value="EF_HAND_2"/>
    <property type="match status" value="2"/>
</dbReference>
<comment type="similarity">
    <text evidence="2">Belongs to the mitochondrial carrier (TC 2.A.29) family.</text>
</comment>
<dbReference type="InterPro" id="IPR018247">
    <property type="entry name" value="EF_Hand_1_Ca_BS"/>
</dbReference>
<comment type="catalytic activity">
    <reaction evidence="16">
        <text>3-sulfino-L-alanine(out) + L-glutamate(in) + H(+)(in) = 3-sulfino-L-alanine(in) + L-glutamate(out) + H(+)(out)</text>
        <dbReference type="Rhea" id="RHEA:70967"/>
        <dbReference type="ChEBI" id="CHEBI:15378"/>
        <dbReference type="ChEBI" id="CHEBI:29985"/>
        <dbReference type="ChEBI" id="CHEBI:61085"/>
    </reaction>
</comment>
<sequence>SPQYASVVEDGERYMTPKDFVQSYLGLHTQPLHNPKTVDLIAGVADTTKDGLISFQEFLAFESVLCAPDALFIVAFQLFDKTGTGNISFENVRDIFSQTTVHHHIPFNWECDFIRLHFGHERNKNLSYAEFTQFLQELQLEHARQAFAQKDKNKSGAITALDFSDIMATIRHHMLTPFVEENLVSAAGGSTSHMVSFSYFSAFNALLNNMELIRKIYSTLAGTYKDTLSAVSEHTGNIYCNSFDRRCLFPPIQHETSRSVWLQAAESAYRFTLGSIAGATGATAVYPIDLVKTRMQNQRSTGSFVGELMYKNSFDCAKKVLRYEGFFGFYRGLLPQLIGVAPEKAIKLTMNDFVRDKFTTEDGSIPLAAEILAGGCAGGSQVIFTNPLEIVKIRLQVAGEITTGPRVSALNVVRDLGFFGLYKGAKACFLRDIPFSAIYFPVYAHTKTKLADEDGRLGPLQLLTAGAIAGLPATRLQVAARAGQTTYSGVIDCFRKILNEEGFRAFWKGAGGKTHTHTHTHCLIRWFYIDFGGHRPAGSEPTHKPKAEDLPSVTADHVGGYRLAAATFAGVERKFGLHLPKFKPSGGVTITAAESKTEPQAS</sequence>
<evidence type="ECO:0000256" key="12">
    <source>
        <dbReference type="ARBA" id="ARBA00023136"/>
    </source>
</evidence>
<reference evidence="19" key="2">
    <citation type="submission" date="2025-08" db="UniProtKB">
        <authorList>
            <consortium name="Ensembl"/>
        </authorList>
    </citation>
    <scope>IDENTIFICATION</scope>
</reference>
<evidence type="ECO:0000256" key="4">
    <source>
        <dbReference type="ARBA" id="ARBA00022692"/>
    </source>
</evidence>
<evidence type="ECO:0000256" key="10">
    <source>
        <dbReference type="ARBA" id="ARBA00022990"/>
    </source>
</evidence>
<evidence type="ECO:0000256" key="14">
    <source>
        <dbReference type="ARBA" id="ARBA00038674"/>
    </source>
</evidence>
<dbReference type="InterPro" id="IPR051028">
    <property type="entry name" value="Mito_Solute_Carrier"/>
</dbReference>
<dbReference type="PROSITE" id="PS00018">
    <property type="entry name" value="EF_HAND_1"/>
    <property type="match status" value="1"/>
</dbReference>
<protein>
    <submittedName>
        <fullName evidence="19">Calcium-binding mitochondrial carrier protein Aralar1-like</fullName>
    </submittedName>
</protein>
<evidence type="ECO:0000256" key="2">
    <source>
        <dbReference type="ARBA" id="ARBA00006375"/>
    </source>
</evidence>
<gene>
    <name evidence="19" type="primary">LOC115402794</name>
</gene>
<evidence type="ECO:0000256" key="6">
    <source>
        <dbReference type="ARBA" id="ARBA00022737"/>
    </source>
</evidence>
<dbReference type="SMART" id="SM00054">
    <property type="entry name" value="EFh"/>
    <property type="match status" value="3"/>
</dbReference>
<comment type="subcellular location">
    <subcellularLocation>
        <location evidence="1">Mitochondrion inner membrane</location>
        <topology evidence="1">Multi-pass membrane protein</topology>
    </subcellularLocation>
</comment>
<evidence type="ECO:0000256" key="13">
    <source>
        <dbReference type="ARBA" id="ARBA00037019"/>
    </source>
</evidence>
<evidence type="ECO:0000313" key="19">
    <source>
        <dbReference type="Ensembl" id="ENSSFAP00005053620.1"/>
    </source>
</evidence>
<dbReference type="SUPFAM" id="SSF103506">
    <property type="entry name" value="Mitochondrial carrier"/>
    <property type="match status" value="1"/>
</dbReference>
<keyword evidence="6" id="KW-0677">Repeat</keyword>
<comment type="catalytic activity">
    <reaction evidence="15">
        <text>L-aspartate(in) + L-glutamate(out) + H(+)(out) = L-aspartate(out) + L-glutamate(in) + H(+)(in)</text>
        <dbReference type="Rhea" id="RHEA:70783"/>
        <dbReference type="ChEBI" id="CHEBI:15378"/>
        <dbReference type="ChEBI" id="CHEBI:29985"/>
        <dbReference type="ChEBI" id="CHEBI:29991"/>
    </reaction>
</comment>
<evidence type="ECO:0000256" key="15">
    <source>
        <dbReference type="ARBA" id="ARBA00047487"/>
    </source>
</evidence>
<keyword evidence="9" id="KW-1133">Transmembrane helix</keyword>
<feature type="domain" description="EF-hand" evidence="18">
    <location>
        <begin position="138"/>
        <end position="173"/>
    </location>
</feature>